<gene>
    <name evidence="1" type="ORF">LV89_01107</name>
</gene>
<evidence type="ECO:0000313" key="1">
    <source>
        <dbReference type="EMBL" id="PWK28324.1"/>
    </source>
</evidence>
<dbReference type="Proteomes" id="UP000245489">
    <property type="component" value="Unassembled WGS sequence"/>
</dbReference>
<sequence>MQNYKDLKVWQKSHLIVLKVYQLTNGFPKSEVYGLVSQYRRSAVSVSANLVEGCGKYSSNDIANFFQIALGSLHESEYYNLLSKDLAYISEEEYKNLEEQFREVKAMLVALIKTVRNK</sequence>
<dbReference type="AlphaFoldDB" id="A0A316ECR7"/>
<dbReference type="InterPro" id="IPR036583">
    <property type="entry name" value="23S_rRNA_IVS_sf"/>
</dbReference>
<comment type="caution">
    <text evidence="1">The sequence shown here is derived from an EMBL/GenBank/DDBJ whole genome shotgun (WGS) entry which is preliminary data.</text>
</comment>
<accession>A0A316ECR7</accession>
<dbReference type="OrthoDB" id="9811959at2"/>
<dbReference type="PANTHER" id="PTHR38471:SF2">
    <property type="entry name" value="FOUR HELIX BUNDLE PROTEIN"/>
    <property type="match status" value="1"/>
</dbReference>
<dbReference type="Pfam" id="PF05635">
    <property type="entry name" value="23S_rRNA_IVP"/>
    <property type="match status" value="1"/>
</dbReference>
<dbReference type="PANTHER" id="PTHR38471">
    <property type="entry name" value="FOUR HELIX BUNDLE PROTEIN"/>
    <property type="match status" value="1"/>
</dbReference>
<name>A0A316ECR7_9BACT</name>
<dbReference type="EMBL" id="QGGO01000004">
    <property type="protein sequence ID" value="PWK28324.1"/>
    <property type="molecule type" value="Genomic_DNA"/>
</dbReference>
<dbReference type="InterPro" id="IPR012657">
    <property type="entry name" value="23S_rRNA-intervening_sequence"/>
</dbReference>
<dbReference type="CDD" id="cd16377">
    <property type="entry name" value="23S_rRNA_IVP_like"/>
    <property type="match status" value="1"/>
</dbReference>
<dbReference type="NCBIfam" id="TIGR02436">
    <property type="entry name" value="four helix bundle protein"/>
    <property type="match status" value="1"/>
</dbReference>
<protein>
    <submittedName>
        <fullName evidence="1">Four helix bundle protein</fullName>
    </submittedName>
</protein>
<keyword evidence="2" id="KW-1185">Reference proteome</keyword>
<proteinExistence type="predicted"/>
<organism evidence="1 2">
    <name type="scientific">Arcicella aurantiaca</name>
    <dbReference type="NCBI Taxonomy" id="591202"/>
    <lineage>
        <taxon>Bacteria</taxon>
        <taxon>Pseudomonadati</taxon>
        <taxon>Bacteroidota</taxon>
        <taxon>Cytophagia</taxon>
        <taxon>Cytophagales</taxon>
        <taxon>Flectobacillaceae</taxon>
        <taxon>Arcicella</taxon>
    </lineage>
</organism>
<evidence type="ECO:0000313" key="2">
    <source>
        <dbReference type="Proteomes" id="UP000245489"/>
    </source>
</evidence>
<dbReference type="SUPFAM" id="SSF158446">
    <property type="entry name" value="IVS-encoded protein-like"/>
    <property type="match status" value="1"/>
</dbReference>
<dbReference type="RefSeq" id="WP_109741877.1">
    <property type="nucleotide sequence ID" value="NZ_QGGO01000004.1"/>
</dbReference>
<dbReference type="Gene3D" id="1.20.1440.60">
    <property type="entry name" value="23S rRNA-intervening sequence"/>
    <property type="match status" value="1"/>
</dbReference>
<reference evidence="1 2" key="1">
    <citation type="submission" date="2018-05" db="EMBL/GenBank/DDBJ databases">
        <title>Genomic Encyclopedia of Archaeal and Bacterial Type Strains, Phase II (KMG-II): from individual species to whole genera.</title>
        <authorList>
            <person name="Goeker M."/>
        </authorList>
    </citation>
    <scope>NUCLEOTIDE SEQUENCE [LARGE SCALE GENOMIC DNA]</scope>
    <source>
        <strain evidence="1 2">DSM 22214</strain>
    </source>
</reference>